<evidence type="ECO:0000259" key="2">
    <source>
        <dbReference type="Pfam" id="PF07727"/>
    </source>
</evidence>
<feature type="transmembrane region" description="Helical" evidence="1">
    <location>
        <begin position="487"/>
        <end position="505"/>
    </location>
</feature>
<accession>A0A5A7T0Z4</accession>
<gene>
    <name evidence="3" type="ORF">E6C27_scaffold379G00260</name>
</gene>
<reference evidence="3 4" key="1">
    <citation type="submission" date="2019-08" db="EMBL/GenBank/DDBJ databases">
        <title>Draft genome sequences of two oriental melons (Cucumis melo L. var makuwa).</title>
        <authorList>
            <person name="Kwon S.-Y."/>
        </authorList>
    </citation>
    <scope>NUCLEOTIDE SEQUENCE [LARGE SCALE GENOMIC DNA]</scope>
    <source>
        <strain evidence="4">cv. SW 3</strain>
        <tissue evidence="3">Leaf</tissue>
    </source>
</reference>
<sequence>MPFFIPATLSSPHPFFIDPLIDLSTSNSPPNTTPCPPLISELTQSNPISALPNLPSALCEEPKSTLVQRATQDYEETFASVTGMTSIRSLSAIVARKQWPLLQMDVKNVFLNGTLSEDIYRKPPPSTIVPPQKVCLLRRALYGLKLAARAWFAMFSSTITQLGFTFSSHDSALLAIHLVHFEMKDLETFSYFLDLAISSSANGYYCSTELTLKFSGSAAGLVGDNFLSLGGSVERGFRSRGITEFQYVLNTDLDVVHEVWTGKDSESGFGCTRLMCASFGSTRLICASFGSTRLICATFGSTRLICVSFGSTRLICASFGSTRLICAFYRTTRLLCRVGVQRGADRREAGRMREGHMDASGFLFASAMYWSRCFDCYFGTVHIVSQFMAAPRTIHFTIVLRILRYIKGTLVMLLSPGVARNNLLFPVLAQSLNIVFWLMPLQNYYDFVGFLLIWVPHKDHPLYFIVIIVVLFKLNTMMYFMNEQSTFRIIAILFTIIFRATLSISTTDQPADIFTKDLHFPHFTRLLHKLNVVSTLAS</sequence>
<proteinExistence type="predicted"/>
<dbReference type="AlphaFoldDB" id="A0A5A7T0Z4"/>
<evidence type="ECO:0000256" key="1">
    <source>
        <dbReference type="SAM" id="Phobius"/>
    </source>
</evidence>
<keyword evidence="1" id="KW-1133">Transmembrane helix</keyword>
<protein>
    <submittedName>
        <fullName evidence="3">Mitochondrial protein</fullName>
    </submittedName>
</protein>
<keyword evidence="1" id="KW-0812">Transmembrane</keyword>
<dbReference type="InterPro" id="IPR013103">
    <property type="entry name" value="RVT_2"/>
</dbReference>
<dbReference type="Pfam" id="PF07727">
    <property type="entry name" value="RVT_2"/>
    <property type="match status" value="1"/>
</dbReference>
<evidence type="ECO:0000313" key="3">
    <source>
        <dbReference type="EMBL" id="KAA0037122.1"/>
    </source>
</evidence>
<dbReference type="Proteomes" id="UP000321393">
    <property type="component" value="Unassembled WGS sequence"/>
</dbReference>
<feature type="domain" description="Reverse transcriptase Ty1/copia-type" evidence="2">
    <location>
        <begin position="66"/>
        <end position="172"/>
    </location>
</feature>
<comment type="caution">
    <text evidence="3">The sequence shown here is derived from an EMBL/GenBank/DDBJ whole genome shotgun (WGS) entry which is preliminary data.</text>
</comment>
<feature type="transmembrane region" description="Helical" evidence="1">
    <location>
        <begin position="461"/>
        <end position="480"/>
    </location>
</feature>
<keyword evidence="1" id="KW-0472">Membrane</keyword>
<organism evidence="3 4">
    <name type="scientific">Cucumis melo var. makuwa</name>
    <name type="common">Oriental melon</name>
    <dbReference type="NCBI Taxonomy" id="1194695"/>
    <lineage>
        <taxon>Eukaryota</taxon>
        <taxon>Viridiplantae</taxon>
        <taxon>Streptophyta</taxon>
        <taxon>Embryophyta</taxon>
        <taxon>Tracheophyta</taxon>
        <taxon>Spermatophyta</taxon>
        <taxon>Magnoliopsida</taxon>
        <taxon>eudicotyledons</taxon>
        <taxon>Gunneridae</taxon>
        <taxon>Pentapetalae</taxon>
        <taxon>rosids</taxon>
        <taxon>fabids</taxon>
        <taxon>Cucurbitales</taxon>
        <taxon>Cucurbitaceae</taxon>
        <taxon>Benincaseae</taxon>
        <taxon>Cucumis</taxon>
    </lineage>
</organism>
<dbReference type="EMBL" id="SSTE01019034">
    <property type="protein sequence ID" value="KAA0037122.1"/>
    <property type="molecule type" value="Genomic_DNA"/>
</dbReference>
<evidence type="ECO:0000313" key="4">
    <source>
        <dbReference type="Proteomes" id="UP000321393"/>
    </source>
</evidence>
<name>A0A5A7T0Z4_CUCMM</name>